<dbReference type="Proteomes" id="UP000067689">
    <property type="component" value="Chromosome"/>
</dbReference>
<dbReference type="RefSeq" id="WP_067855497.1">
    <property type="nucleotide sequence ID" value="NZ_CP011502.1"/>
</dbReference>
<dbReference type="STRING" id="2041.AERYTH_05095"/>
<organism evidence="1 2">
    <name type="scientific">Aeromicrobium erythreum</name>
    <dbReference type="NCBI Taxonomy" id="2041"/>
    <lineage>
        <taxon>Bacteria</taxon>
        <taxon>Bacillati</taxon>
        <taxon>Actinomycetota</taxon>
        <taxon>Actinomycetes</taxon>
        <taxon>Propionibacteriales</taxon>
        <taxon>Nocardioidaceae</taxon>
        <taxon>Aeromicrobium</taxon>
    </lineage>
</organism>
<evidence type="ECO:0000313" key="1">
    <source>
        <dbReference type="EMBL" id="ALX04119.1"/>
    </source>
</evidence>
<dbReference type="AlphaFoldDB" id="A0A0U3TF00"/>
<dbReference type="EMBL" id="CP011502">
    <property type="protein sequence ID" value="ALX04119.1"/>
    <property type="molecule type" value="Genomic_DNA"/>
</dbReference>
<gene>
    <name evidence="1" type="ORF">AERYTH_05095</name>
</gene>
<protein>
    <submittedName>
        <fullName evidence="1">Uncharacterized protein</fullName>
    </submittedName>
</protein>
<keyword evidence="2" id="KW-1185">Reference proteome</keyword>
<evidence type="ECO:0000313" key="2">
    <source>
        <dbReference type="Proteomes" id="UP000067689"/>
    </source>
</evidence>
<dbReference type="KEGG" id="aer:AERYTH_05095"/>
<reference evidence="1 2" key="1">
    <citation type="journal article" date="1991" name="Int. J. Syst. Bacteriol.">
        <title>Description of the erythromycin-producing bacterium Arthrobacter sp. strain NRRL B-3381 as Aeromicrobium erythreum gen. nov., sp. nov.</title>
        <authorList>
            <person name="Miller E.S."/>
            <person name="Woese C.R."/>
            <person name="Brenner S."/>
        </authorList>
    </citation>
    <scope>NUCLEOTIDE SEQUENCE [LARGE SCALE GENOMIC DNA]</scope>
    <source>
        <strain evidence="1 2">AR18</strain>
    </source>
</reference>
<proteinExistence type="predicted"/>
<accession>A0A0U3TF00</accession>
<dbReference type="OrthoDB" id="3827359at2"/>
<sequence length="165" mass="18212">MRWERLFAELEASLDDDALLERDALVAELRDEEWSRTPWRSLLGGHVELELLGAGRLAGEVRFANDRLVRLDAGSVEHVVAIDAVTGVRTDGRAPAPSTVDARLGWPHVLRRLRDDGDEVRVVRTDGATLRAQVVRVVDGGVVLRTAERDLLVPLRALAVVTLGR</sequence>
<name>A0A0U3TF00_9ACTN</name>
<dbReference type="PATRIC" id="fig|2041.4.peg.1056"/>